<evidence type="ECO:0000313" key="1">
    <source>
        <dbReference type="EMBL" id="KAJ1896678.1"/>
    </source>
</evidence>
<comment type="caution">
    <text evidence="1">The sequence shown here is derived from an EMBL/GenBank/DDBJ whole genome shotgun (WGS) entry which is preliminary data.</text>
</comment>
<sequence>MTECLRLFNGSQSPIEARNMPCAHKWTNEDRLALCTLVSDTFGHMTADSWRLADTYMNTQQTVCFTAHGFWEKPHLTASIYAEFHMLRGSGLKWKVIREQYAAYYRNETSIASAFYQHKSKHPSLGSSAATAAAAMSAWQAADRARIRELIWHHRDNIDAGSLTQIASAEFPDKPAASTAKLCCNLLSEAKCKPLGQDALRQLRVLVDEHGEDWPRIGAEMRMFPERAQNNWVKYGKADEYVGEWSGDELEKLRYCIARDMAPSEAARYIGTKLPKQCWYKMRRIQRAGHR</sequence>
<name>A0ACC1INZ0_9FUNG</name>
<accession>A0ACC1INZ0</accession>
<proteinExistence type="predicted"/>
<gene>
    <name evidence="1" type="ORF">LPJ66_003847</name>
</gene>
<organism evidence="1 2">
    <name type="scientific">Kickxella alabastrina</name>
    <dbReference type="NCBI Taxonomy" id="61397"/>
    <lineage>
        <taxon>Eukaryota</taxon>
        <taxon>Fungi</taxon>
        <taxon>Fungi incertae sedis</taxon>
        <taxon>Zoopagomycota</taxon>
        <taxon>Kickxellomycotina</taxon>
        <taxon>Kickxellomycetes</taxon>
        <taxon>Kickxellales</taxon>
        <taxon>Kickxellaceae</taxon>
        <taxon>Kickxella</taxon>
    </lineage>
</organism>
<keyword evidence="2" id="KW-1185">Reference proteome</keyword>
<dbReference type="EMBL" id="JANBPG010000419">
    <property type="protein sequence ID" value="KAJ1896678.1"/>
    <property type="molecule type" value="Genomic_DNA"/>
</dbReference>
<evidence type="ECO:0000313" key="2">
    <source>
        <dbReference type="Proteomes" id="UP001150581"/>
    </source>
</evidence>
<protein>
    <submittedName>
        <fullName evidence="1">Uncharacterized protein</fullName>
    </submittedName>
</protein>
<reference evidence="1" key="1">
    <citation type="submission" date="2022-07" db="EMBL/GenBank/DDBJ databases">
        <title>Phylogenomic reconstructions and comparative analyses of Kickxellomycotina fungi.</title>
        <authorList>
            <person name="Reynolds N.K."/>
            <person name="Stajich J.E."/>
            <person name="Barry K."/>
            <person name="Grigoriev I.V."/>
            <person name="Crous P."/>
            <person name="Smith M.E."/>
        </authorList>
    </citation>
    <scope>NUCLEOTIDE SEQUENCE</scope>
    <source>
        <strain evidence="1">Benny 63K</strain>
    </source>
</reference>
<dbReference type="Proteomes" id="UP001150581">
    <property type="component" value="Unassembled WGS sequence"/>
</dbReference>